<evidence type="ECO:0000256" key="1">
    <source>
        <dbReference type="ARBA" id="ARBA00022884"/>
    </source>
</evidence>
<sequence>MTRYTINGLLCHITAFHCKFPRSPFMLKGASHGKLICLKTASAAGIQGVEIGTKLYVSNLSYGVTSDDIRELFSEIGDIKRYAVHFDKTGRPTVSTFLSVLDIFL</sequence>
<dbReference type="PANTHER" id="PTHR19965">
    <property type="entry name" value="RNA AND EXPORT FACTOR BINDING PROTEIN"/>
    <property type="match status" value="1"/>
</dbReference>
<dbReference type="GO" id="GO:0003729">
    <property type="term" value="F:mRNA binding"/>
    <property type="evidence" value="ECO:0007669"/>
    <property type="project" value="TreeGrafter"/>
</dbReference>
<dbReference type="Proteomes" id="UP001345219">
    <property type="component" value="Chromosome 1"/>
</dbReference>
<dbReference type="PANTHER" id="PTHR19965:SF33">
    <property type="entry name" value="THO COMPLEX SUBUNIT 4D"/>
    <property type="match status" value="1"/>
</dbReference>
<dbReference type="InterPro" id="IPR000504">
    <property type="entry name" value="RRM_dom"/>
</dbReference>
<accession>A0AAN7GLX3</accession>
<name>A0AAN7GLX3_9MYRT</name>
<feature type="domain" description="RRM" evidence="3">
    <location>
        <begin position="53"/>
        <end position="100"/>
    </location>
</feature>
<evidence type="ECO:0000313" key="5">
    <source>
        <dbReference type="Proteomes" id="UP001345219"/>
    </source>
</evidence>
<dbReference type="GO" id="GO:0005634">
    <property type="term" value="C:nucleus"/>
    <property type="evidence" value="ECO:0007669"/>
    <property type="project" value="TreeGrafter"/>
</dbReference>
<dbReference type="InterPro" id="IPR051229">
    <property type="entry name" value="ALYREF_mRNA_export"/>
</dbReference>
<dbReference type="EMBL" id="JAXIOK010000023">
    <property type="protein sequence ID" value="KAK4742218.1"/>
    <property type="molecule type" value="Genomic_DNA"/>
</dbReference>
<comment type="caution">
    <text evidence="4">The sequence shown here is derived from an EMBL/GenBank/DDBJ whole genome shotgun (WGS) entry which is preliminary data.</text>
</comment>
<organism evidence="4 5">
    <name type="scientific">Trapa incisa</name>
    <dbReference type="NCBI Taxonomy" id="236973"/>
    <lineage>
        <taxon>Eukaryota</taxon>
        <taxon>Viridiplantae</taxon>
        <taxon>Streptophyta</taxon>
        <taxon>Embryophyta</taxon>
        <taxon>Tracheophyta</taxon>
        <taxon>Spermatophyta</taxon>
        <taxon>Magnoliopsida</taxon>
        <taxon>eudicotyledons</taxon>
        <taxon>Gunneridae</taxon>
        <taxon>Pentapetalae</taxon>
        <taxon>rosids</taxon>
        <taxon>malvids</taxon>
        <taxon>Myrtales</taxon>
        <taxon>Lythraceae</taxon>
        <taxon>Trapa</taxon>
    </lineage>
</organism>
<dbReference type="InterPro" id="IPR012677">
    <property type="entry name" value="Nucleotide-bd_a/b_plait_sf"/>
</dbReference>
<dbReference type="Gene3D" id="3.30.70.330">
    <property type="match status" value="1"/>
</dbReference>
<evidence type="ECO:0000313" key="4">
    <source>
        <dbReference type="EMBL" id="KAK4742218.1"/>
    </source>
</evidence>
<proteinExistence type="predicted"/>
<protein>
    <recommendedName>
        <fullName evidence="3">RRM domain-containing protein</fullName>
    </recommendedName>
</protein>
<dbReference type="Pfam" id="PF00076">
    <property type="entry name" value="RRM_1"/>
    <property type="match status" value="1"/>
</dbReference>
<reference evidence="4 5" key="1">
    <citation type="journal article" date="2023" name="Hortic Res">
        <title>Pangenome of water caltrop reveals structural variations and asymmetric subgenome divergence after allopolyploidization.</title>
        <authorList>
            <person name="Zhang X."/>
            <person name="Chen Y."/>
            <person name="Wang L."/>
            <person name="Yuan Y."/>
            <person name="Fang M."/>
            <person name="Shi L."/>
            <person name="Lu R."/>
            <person name="Comes H.P."/>
            <person name="Ma Y."/>
            <person name="Chen Y."/>
            <person name="Huang G."/>
            <person name="Zhou Y."/>
            <person name="Zheng Z."/>
            <person name="Qiu Y."/>
        </authorList>
    </citation>
    <scope>NUCLEOTIDE SEQUENCE [LARGE SCALE GENOMIC DNA]</scope>
    <source>
        <tissue evidence="4">Roots</tissue>
    </source>
</reference>
<dbReference type="GO" id="GO:0006406">
    <property type="term" value="P:mRNA export from nucleus"/>
    <property type="evidence" value="ECO:0007669"/>
    <property type="project" value="TreeGrafter"/>
</dbReference>
<keyword evidence="1 2" id="KW-0694">RNA-binding</keyword>
<keyword evidence="5" id="KW-1185">Reference proteome</keyword>
<dbReference type="InterPro" id="IPR035979">
    <property type="entry name" value="RBD_domain_sf"/>
</dbReference>
<evidence type="ECO:0000259" key="3">
    <source>
        <dbReference type="PROSITE" id="PS50102"/>
    </source>
</evidence>
<dbReference type="SUPFAM" id="SSF54928">
    <property type="entry name" value="RNA-binding domain, RBD"/>
    <property type="match status" value="1"/>
</dbReference>
<dbReference type="AlphaFoldDB" id="A0AAN7GLX3"/>
<gene>
    <name evidence="4" type="ORF">SAY87_000219</name>
</gene>
<dbReference type="PROSITE" id="PS50102">
    <property type="entry name" value="RRM"/>
    <property type="match status" value="1"/>
</dbReference>
<evidence type="ECO:0000256" key="2">
    <source>
        <dbReference type="PROSITE-ProRule" id="PRU00176"/>
    </source>
</evidence>